<organism evidence="3 4">
    <name type="scientific">Lottia gigantea</name>
    <name type="common">Giant owl limpet</name>
    <dbReference type="NCBI Taxonomy" id="225164"/>
    <lineage>
        <taxon>Eukaryota</taxon>
        <taxon>Metazoa</taxon>
        <taxon>Spiralia</taxon>
        <taxon>Lophotrochozoa</taxon>
        <taxon>Mollusca</taxon>
        <taxon>Gastropoda</taxon>
        <taxon>Patellogastropoda</taxon>
        <taxon>Lottioidea</taxon>
        <taxon>Lottiidae</taxon>
        <taxon>Lottia</taxon>
    </lineage>
</organism>
<reference evidence="3 4" key="1">
    <citation type="journal article" date="2013" name="Nature">
        <title>Insights into bilaterian evolution from three spiralian genomes.</title>
        <authorList>
            <person name="Simakov O."/>
            <person name="Marletaz F."/>
            <person name="Cho S.J."/>
            <person name="Edsinger-Gonzales E."/>
            <person name="Havlak P."/>
            <person name="Hellsten U."/>
            <person name="Kuo D.H."/>
            <person name="Larsson T."/>
            <person name="Lv J."/>
            <person name="Arendt D."/>
            <person name="Savage R."/>
            <person name="Osoegawa K."/>
            <person name="de Jong P."/>
            <person name="Grimwood J."/>
            <person name="Chapman J.A."/>
            <person name="Shapiro H."/>
            <person name="Aerts A."/>
            <person name="Otillar R.P."/>
            <person name="Terry A.Y."/>
            <person name="Boore J.L."/>
            <person name="Grigoriev I.V."/>
            <person name="Lindberg D.R."/>
            <person name="Seaver E.C."/>
            <person name="Weisblat D.A."/>
            <person name="Putnam N.H."/>
            <person name="Rokhsar D.S."/>
        </authorList>
    </citation>
    <scope>NUCLEOTIDE SEQUENCE [LARGE SCALE GENOMIC DNA]</scope>
</reference>
<dbReference type="GO" id="GO:0005576">
    <property type="term" value="C:extracellular region"/>
    <property type="evidence" value="ECO:0007669"/>
    <property type="project" value="InterPro"/>
</dbReference>
<dbReference type="RefSeq" id="XP_009043833.1">
    <property type="nucleotide sequence ID" value="XM_009045585.1"/>
</dbReference>
<accession>V4B4A3</accession>
<dbReference type="EMBL" id="KB199650">
    <property type="protein sequence ID" value="ESP05288.1"/>
    <property type="molecule type" value="Genomic_DNA"/>
</dbReference>
<gene>
    <name evidence="3" type="ORF">LOTGIDRAFT_227927</name>
</gene>
<dbReference type="OrthoDB" id="5945683at2759"/>
<dbReference type="InterPro" id="IPR036508">
    <property type="entry name" value="Chitin-bd_dom_sf"/>
</dbReference>
<dbReference type="Gene3D" id="2.170.140.10">
    <property type="entry name" value="Chitin binding domain"/>
    <property type="match status" value="1"/>
</dbReference>
<dbReference type="Pfam" id="PF01607">
    <property type="entry name" value="CBM_14"/>
    <property type="match status" value="1"/>
</dbReference>
<feature type="domain" description="Chitin-binding type-2" evidence="2">
    <location>
        <begin position="152"/>
        <end position="208"/>
    </location>
</feature>
<dbReference type="InterPro" id="IPR002557">
    <property type="entry name" value="Chitin-bd_dom"/>
</dbReference>
<keyword evidence="4" id="KW-1185">Reference proteome</keyword>
<dbReference type="SUPFAM" id="SSF57625">
    <property type="entry name" value="Invertebrate chitin-binding proteins"/>
    <property type="match status" value="1"/>
</dbReference>
<proteinExistence type="predicted"/>
<feature type="chain" id="PRO_5004717452" description="Chitin-binding type-2 domain-containing protein" evidence="1">
    <location>
        <begin position="19"/>
        <end position="208"/>
    </location>
</feature>
<evidence type="ECO:0000259" key="2">
    <source>
        <dbReference type="PROSITE" id="PS50940"/>
    </source>
</evidence>
<evidence type="ECO:0000256" key="1">
    <source>
        <dbReference type="SAM" id="SignalP"/>
    </source>
</evidence>
<dbReference type="CTD" id="20247477"/>
<dbReference type="AlphaFoldDB" id="V4B4A3"/>
<dbReference type="Gene3D" id="2.60.120.260">
    <property type="entry name" value="Galactose-binding domain-like"/>
    <property type="match status" value="1"/>
</dbReference>
<evidence type="ECO:0000313" key="3">
    <source>
        <dbReference type="EMBL" id="ESP05288.1"/>
    </source>
</evidence>
<sequence length="208" mass="23110">MNLILVTICSILLTQVHGDVISGRVTCDNIGKFFVDGQLETSTDRWTASYPVSFPDTSFVLAFDCLDVGVIGGIRGSFSNGVVTDSSWRCSTSAPEGWNKLGFDDSKWQDATIQTHTNWGNRPSSIPSEAKWIWTAGDTADRHVFCRRRLHPATCVKGDKTLVVDSNDCKRFRQCVHGTYVSMPCAPETGFHEGQQRCEHLYLLPNCN</sequence>
<name>V4B4A3_LOTGI</name>
<keyword evidence="1" id="KW-0732">Signal</keyword>
<dbReference type="PROSITE" id="PS50940">
    <property type="entry name" value="CHIT_BIND_II"/>
    <property type="match status" value="1"/>
</dbReference>
<evidence type="ECO:0000313" key="4">
    <source>
        <dbReference type="Proteomes" id="UP000030746"/>
    </source>
</evidence>
<dbReference type="GeneID" id="20247477"/>
<dbReference type="Proteomes" id="UP000030746">
    <property type="component" value="Unassembled WGS sequence"/>
</dbReference>
<feature type="signal peptide" evidence="1">
    <location>
        <begin position="1"/>
        <end position="18"/>
    </location>
</feature>
<dbReference type="KEGG" id="lgi:LOTGIDRAFT_227927"/>
<dbReference type="HOGENOM" id="CLU_1322231_0_0_1"/>
<dbReference type="GO" id="GO:0008061">
    <property type="term" value="F:chitin binding"/>
    <property type="evidence" value="ECO:0007669"/>
    <property type="project" value="InterPro"/>
</dbReference>
<protein>
    <recommendedName>
        <fullName evidence="2">Chitin-binding type-2 domain-containing protein</fullName>
    </recommendedName>
</protein>